<gene>
    <name evidence="3" type="ORF">MICPUN_51702</name>
</gene>
<keyword evidence="1" id="KW-1133">Transmembrane helix</keyword>
<dbReference type="EMBL" id="CP001574">
    <property type="protein sequence ID" value="ACO68916.1"/>
    <property type="molecule type" value="Genomic_DNA"/>
</dbReference>
<feature type="domain" description="CNNM transmembrane" evidence="2">
    <location>
        <begin position="1"/>
        <end position="80"/>
    </location>
</feature>
<dbReference type="KEGG" id="mis:MICPUN_51702"/>
<keyword evidence="1" id="KW-0812">Transmembrane</keyword>
<dbReference type="GO" id="GO:0010960">
    <property type="term" value="P:magnesium ion homeostasis"/>
    <property type="evidence" value="ECO:0007669"/>
    <property type="project" value="InterPro"/>
</dbReference>
<dbReference type="InParanoid" id="C1FE77"/>
<evidence type="ECO:0000313" key="4">
    <source>
        <dbReference type="Proteomes" id="UP000002009"/>
    </source>
</evidence>
<name>C1FE77_MICCC</name>
<dbReference type="GO" id="GO:0016020">
    <property type="term" value="C:membrane"/>
    <property type="evidence" value="ECO:0007669"/>
    <property type="project" value="UniProtKB-UniRule"/>
</dbReference>
<dbReference type="Proteomes" id="UP000002009">
    <property type="component" value="Chromosome 1"/>
</dbReference>
<keyword evidence="4" id="KW-1185">Reference proteome</keyword>
<dbReference type="PANTHER" id="PTHR12064">
    <property type="entry name" value="METAL TRANSPORTER CNNM"/>
    <property type="match status" value="1"/>
</dbReference>
<evidence type="ECO:0000256" key="1">
    <source>
        <dbReference type="PROSITE-ProRule" id="PRU01193"/>
    </source>
</evidence>
<dbReference type="RefSeq" id="XP_002507658.1">
    <property type="nucleotide sequence ID" value="XM_002507612.1"/>
</dbReference>
<evidence type="ECO:0000313" key="3">
    <source>
        <dbReference type="EMBL" id="ACO68916.1"/>
    </source>
</evidence>
<dbReference type="GeneID" id="8250577"/>
<accession>C1FE77</accession>
<evidence type="ECO:0000259" key="2">
    <source>
        <dbReference type="PROSITE" id="PS51846"/>
    </source>
</evidence>
<keyword evidence="1" id="KW-0472">Membrane</keyword>
<dbReference type="InterPro" id="IPR045095">
    <property type="entry name" value="ACDP"/>
</dbReference>
<organism evidence="3 4">
    <name type="scientific">Micromonas commoda (strain RCC299 / NOUM17 / CCMP2709)</name>
    <name type="common">Picoplanktonic green alga</name>
    <dbReference type="NCBI Taxonomy" id="296587"/>
    <lineage>
        <taxon>Eukaryota</taxon>
        <taxon>Viridiplantae</taxon>
        <taxon>Chlorophyta</taxon>
        <taxon>Mamiellophyceae</taxon>
        <taxon>Mamiellales</taxon>
        <taxon>Mamiellaceae</taxon>
        <taxon>Micromonas</taxon>
    </lineage>
</organism>
<dbReference type="STRING" id="296587.C1FE77"/>
<dbReference type="PROSITE" id="PS51846">
    <property type="entry name" value="CNNM"/>
    <property type="match status" value="1"/>
</dbReference>
<protein>
    <recommendedName>
        <fullName evidence="2">CNNM transmembrane domain-containing protein</fullName>
    </recommendedName>
</protein>
<dbReference type="AlphaFoldDB" id="C1FE77"/>
<reference evidence="3 4" key="1">
    <citation type="journal article" date="2009" name="Science">
        <title>Green evolution and dynamic adaptations revealed by genomes of the marine picoeukaryotes Micromonas.</title>
        <authorList>
            <person name="Worden A.Z."/>
            <person name="Lee J.H."/>
            <person name="Mock T."/>
            <person name="Rouze P."/>
            <person name="Simmons M.P."/>
            <person name="Aerts A.L."/>
            <person name="Allen A.E."/>
            <person name="Cuvelier M.L."/>
            <person name="Derelle E."/>
            <person name="Everett M.V."/>
            <person name="Foulon E."/>
            <person name="Grimwood J."/>
            <person name="Gundlach H."/>
            <person name="Henrissat B."/>
            <person name="Napoli C."/>
            <person name="McDonald S.M."/>
            <person name="Parker M.S."/>
            <person name="Rombauts S."/>
            <person name="Salamov A."/>
            <person name="Von Dassow P."/>
            <person name="Badger J.H."/>
            <person name="Coutinho P.M."/>
            <person name="Demir E."/>
            <person name="Dubchak I."/>
            <person name="Gentemann C."/>
            <person name="Eikrem W."/>
            <person name="Gready J.E."/>
            <person name="John U."/>
            <person name="Lanier W."/>
            <person name="Lindquist E.A."/>
            <person name="Lucas S."/>
            <person name="Mayer K.F."/>
            <person name="Moreau H."/>
            <person name="Not F."/>
            <person name="Otillar R."/>
            <person name="Panaud O."/>
            <person name="Pangilinan J."/>
            <person name="Paulsen I."/>
            <person name="Piegu B."/>
            <person name="Poliakov A."/>
            <person name="Robbens S."/>
            <person name="Schmutz J."/>
            <person name="Toulza E."/>
            <person name="Wyss T."/>
            <person name="Zelensky A."/>
            <person name="Zhou K."/>
            <person name="Armbrust E.V."/>
            <person name="Bhattacharya D."/>
            <person name="Goodenough U.W."/>
            <person name="Van de Peer Y."/>
            <person name="Grigoriev I.V."/>
        </authorList>
    </citation>
    <scope>NUCLEOTIDE SEQUENCE [LARGE SCALE GENOMIC DNA]</scope>
    <source>
        <strain evidence="4">RCC299 / NOUM17</strain>
    </source>
</reference>
<dbReference type="InterPro" id="IPR002550">
    <property type="entry name" value="CNNM"/>
</dbReference>
<dbReference type="PANTHER" id="PTHR12064:SF94">
    <property type="entry name" value="UNEXTENDED PROTEIN"/>
    <property type="match status" value="1"/>
</dbReference>
<proteinExistence type="predicted"/>
<sequence length="80" mass="8625">MSLDMVSLEILAEGGEEQERECAKKILPVRAKGNLLLCTLLLGNTMVNGANAPSSTSFQILALQLFSRSPKPGPQHSLLF</sequence>